<accession>A0ABZ0II63</accession>
<dbReference type="EMBL" id="CP136865">
    <property type="protein sequence ID" value="WOJ98010.1"/>
    <property type="molecule type" value="Genomic_DNA"/>
</dbReference>
<feature type="domain" description="FAS1" evidence="1">
    <location>
        <begin position="1"/>
        <end position="78"/>
    </location>
</feature>
<dbReference type="InterPro" id="IPR000782">
    <property type="entry name" value="FAS1_domain"/>
</dbReference>
<organism evidence="2 3">
    <name type="scientific">Congregibacter brevis</name>
    <dbReference type="NCBI Taxonomy" id="3081201"/>
    <lineage>
        <taxon>Bacteria</taxon>
        <taxon>Pseudomonadati</taxon>
        <taxon>Pseudomonadota</taxon>
        <taxon>Gammaproteobacteria</taxon>
        <taxon>Cellvibrionales</taxon>
        <taxon>Halieaceae</taxon>
        <taxon>Congregibacter</taxon>
    </lineage>
</organism>
<gene>
    <name evidence="2" type="ORF">R0137_05390</name>
</gene>
<evidence type="ECO:0000313" key="2">
    <source>
        <dbReference type="EMBL" id="WOJ98010.1"/>
    </source>
</evidence>
<sequence>MGQDTNTLTDILFYHVISGTAVDSITATSLLAEMVEMANRDSITTDVRDGALFINDSQVVITDVPATNGVIHAINTVLMRPM</sequence>
<dbReference type="InterPro" id="IPR036378">
    <property type="entry name" value="FAS1_dom_sf"/>
</dbReference>
<dbReference type="PROSITE" id="PS50213">
    <property type="entry name" value="FAS1"/>
    <property type="match status" value="1"/>
</dbReference>
<keyword evidence="3" id="KW-1185">Reference proteome</keyword>
<dbReference type="Pfam" id="PF02469">
    <property type="entry name" value="Fasciclin"/>
    <property type="match status" value="1"/>
</dbReference>
<reference evidence="2 3" key="1">
    <citation type="submission" date="2023-10" db="EMBL/GenBank/DDBJ databases">
        <title>Two novel species belonging to the OM43/NOR5 clade.</title>
        <authorList>
            <person name="Park M."/>
        </authorList>
    </citation>
    <scope>NUCLEOTIDE SEQUENCE [LARGE SCALE GENOMIC DNA]</scope>
    <source>
        <strain evidence="2 3">IMCC45268</strain>
    </source>
</reference>
<dbReference type="Proteomes" id="UP001626549">
    <property type="component" value="Chromosome"/>
</dbReference>
<evidence type="ECO:0000259" key="1">
    <source>
        <dbReference type="PROSITE" id="PS50213"/>
    </source>
</evidence>
<proteinExistence type="predicted"/>
<dbReference type="Gene3D" id="2.30.180.10">
    <property type="entry name" value="FAS1 domain"/>
    <property type="match status" value="1"/>
</dbReference>
<name>A0ABZ0II63_9GAMM</name>
<protein>
    <submittedName>
        <fullName evidence="2">Fasciclin domain-containing protein</fullName>
    </submittedName>
</protein>
<evidence type="ECO:0000313" key="3">
    <source>
        <dbReference type="Proteomes" id="UP001626549"/>
    </source>
</evidence>
<dbReference type="SUPFAM" id="SSF82153">
    <property type="entry name" value="FAS1 domain"/>
    <property type="match status" value="1"/>
</dbReference>
<dbReference type="RefSeq" id="WP_407329155.1">
    <property type="nucleotide sequence ID" value="NZ_CP136865.1"/>
</dbReference>